<dbReference type="Proteomes" id="UP000299084">
    <property type="component" value="Unassembled WGS sequence"/>
</dbReference>
<organism evidence="2 3">
    <name type="scientific">Camelus dromedarius</name>
    <name type="common">Dromedary</name>
    <name type="synonym">Arabian camel</name>
    <dbReference type="NCBI Taxonomy" id="9838"/>
    <lineage>
        <taxon>Eukaryota</taxon>
        <taxon>Metazoa</taxon>
        <taxon>Chordata</taxon>
        <taxon>Craniata</taxon>
        <taxon>Vertebrata</taxon>
        <taxon>Euteleostomi</taxon>
        <taxon>Mammalia</taxon>
        <taxon>Eutheria</taxon>
        <taxon>Laurasiatheria</taxon>
        <taxon>Artiodactyla</taxon>
        <taxon>Tylopoda</taxon>
        <taxon>Camelidae</taxon>
        <taxon>Camelus</taxon>
    </lineage>
</organism>
<proteinExistence type="predicted"/>
<keyword evidence="2" id="KW-0012">Acyltransferase</keyword>
<dbReference type="EMBL" id="JWIN03000030">
    <property type="protein sequence ID" value="KAB1256140.1"/>
    <property type="molecule type" value="Genomic_DNA"/>
</dbReference>
<dbReference type="InterPro" id="IPR052728">
    <property type="entry name" value="O2_lipid_transport_reg"/>
</dbReference>
<gene>
    <name evidence="2" type="ORF">Cadr_000027624</name>
</gene>
<protein>
    <submittedName>
        <fullName evidence="2">O-acyltransferase like protein</fullName>
    </submittedName>
</protein>
<evidence type="ECO:0000313" key="2">
    <source>
        <dbReference type="EMBL" id="KAB1256140.1"/>
    </source>
</evidence>
<name>A0A5N4CBK3_CAMDR</name>
<evidence type="ECO:0000313" key="3">
    <source>
        <dbReference type="Proteomes" id="UP000299084"/>
    </source>
</evidence>
<dbReference type="Pfam" id="PF20146">
    <property type="entry name" value="NRF"/>
    <property type="match status" value="1"/>
</dbReference>
<dbReference type="InterPro" id="IPR006621">
    <property type="entry name" value="Nose-resist-to-fluoxetine_N"/>
</dbReference>
<dbReference type="PANTHER" id="PTHR11161">
    <property type="entry name" value="O-ACYLTRANSFERASE"/>
    <property type="match status" value="1"/>
</dbReference>
<feature type="domain" description="Nose resistant-to-fluoxetine protein N-terminal" evidence="1">
    <location>
        <begin position="1"/>
        <end position="92"/>
    </location>
</feature>
<keyword evidence="3" id="KW-1185">Reference proteome</keyword>
<reference evidence="2 3" key="1">
    <citation type="journal article" date="2019" name="Mol. Ecol. Resour.">
        <title>Improving Illumina assemblies with Hi-C and long reads: an example with the North African dromedary.</title>
        <authorList>
            <person name="Elbers J.P."/>
            <person name="Rogers M.F."/>
            <person name="Perelman P.L."/>
            <person name="Proskuryakova A.A."/>
            <person name="Serdyukova N.A."/>
            <person name="Johnson W.E."/>
            <person name="Horin P."/>
            <person name="Corander J."/>
            <person name="Murphy D."/>
            <person name="Burger P.A."/>
        </authorList>
    </citation>
    <scope>NUCLEOTIDE SEQUENCE [LARGE SCALE GENOMIC DNA]</scope>
    <source>
        <strain evidence="2">Drom800</strain>
        <tissue evidence="2">Blood</tissue>
    </source>
</reference>
<evidence type="ECO:0000259" key="1">
    <source>
        <dbReference type="SMART" id="SM00703"/>
    </source>
</evidence>
<dbReference type="GO" id="GO:0016746">
    <property type="term" value="F:acyltransferase activity"/>
    <property type="evidence" value="ECO:0007669"/>
    <property type="project" value="UniProtKB-KW"/>
</dbReference>
<accession>A0A5N4CBK3</accession>
<dbReference type="PANTHER" id="PTHR11161:SF0">
    <property type="entry name" value="O-ACYLTRANSFERASE LIKE PROTEIN"/>
    <property type="match status" value="1"/>
</dbReference>
<sequence>MEDTIVYDAVGKLGSNILSGNVDRLGSYSECLATHAPSGRFRGQYCKLHVLQDGADYSVGVCVPDSCAEEDVTEMSQLGRSKRIASETIVSPLSLKNSNSLEPLGHSFRIKPTFHPDISNKLRLMELGQGPWEWTWWNRKGVG</sequence>
<comment type="caution">
    <text evidence="2">The sequence shown here is derived from an EMBL/GenBank/DDBJ whole genome shotgun (WGS) entry which is preliminary data.</text>
</comment>
<keyword evidence="2" id="KW-0808">Transferase</keyword>
<dbReference type="SMART" id="SM00703">
    <property type="entry name" value="NRF"/>
    <property type="match status" value="1"/>
</dbReference>
<dbReference type="AlphaFoldDB" id="A0A5N4CBK3"/>